<feature type="chain" id="PRO_5036480471" description="Bulb-type lectin domain-containing protein" evidence="4">
    <location>
        <begin position="27"/>
        <end position="332"/>
    </location>
</feature>
<proteinExistence type="predicted"/>
<dbReference type="OrthoDB" id="4062651at2759"/>
<dbReference type="Pfam" id="PF01453">
    <property type="entry name" value="B_lectin"/>
    <property type="match status" value="1"/>
</dbReference>
<protein>
    <recommendedName>
        <fullName evidence="5">Bulb-type lectin domain-containing protein</fullName>
    </recommendedName>
</protein>
<evidence type="ECO:0000256" key="1">
    <source>
        <dbReference type="ARBA" id="ARBA00022729"/>
    </source>
</evidence>
<keyword evidence="7" id="KW-1185">Reference proteome</keyword>
<accession>A0A8X8W7D4</accession>
<dbReference type="AlphaFoldDB" id="A0A8X8W7D4"/>
<evidence type="ECO:0000259" key="5">
    <source>
        <dbReference type="PROSITE" id="PS50927"/>
    </source>
</evidence>
<feature type="transmembrane region" description="Helical" evidence="3">
    <location>
        <begin position="312"/>
        <end position="331"/>
    </location>
</feature>
<reference evidence="6" key="1">
    <citation type="submission" date="2018-01" db="EMBL/GenBank/DDBJ databases">
        <authorList>
            <person name="Mao J.F."/>
        </authorList>
    </citation>
    <scope>NUCLEOTIDE SEQUENCE</scope>
    <source>
        <strain evidence="6">Huo1</strain>
        <tissue evidence="6">Leaf</tissue>
    </source>
</reference>
<keyword evidence="1 4" id="KW-0732">Signal</keyword>
<evidence type="ECO:0000256" key="3">
    <source>
        <dbReference type="SAM" id="Phobius"/>
    </source>
</evidence>
<evidence type="ECO:0000313" key="6">
    <source>
        <dbReference type="EMBL" id="KAG6389700.1"/>
    </source>
</evidence>
<organism evidence="6">
    <name type="scientific">Salvia splendens</name>
    <name type="common">Scarlet sage</name>
    <dbReference type="NCBI Taxonomy" id="180675"/>
    <lineage>
        <taxon>Eukaryota</taxon>
        <taxon>Viridiplantae</taxon>
        <taxon>Streptophyta</taxon>
        <taxon>Embryophyta</taxon>
        <taxon>Tracheophyta</taxon>
        <taxon>Spermatophyta</taxon>
        <taxon>Magnoliopsida</taxon>
        <taxon>eudicotyledons</taxon>
        <taxon>Gunneridae</taxon>
        <taxon>Pentapetalae</taxon>
        <taxon>asterids</taxon>
        <taxon>lamiids</taxon>
        <taxon>Lamiales</taxon>
        <taxon>Lamiaceae</taxon>
        <taxon>Nepetoideae</taxon>
        <taxon>Mentheae</taxon>
        <taxon>Salviinae</taxon>
        <taxon>Salvia</taxon>
        <taxon>Salvia subgen. Calosphace</taxon>
        <taxon>core Calosphace</taxon>
    </lineage>
</organism>
<dbReference type="Gene3D" id="2.90.10.10">
    <property type="entry name" value="Bulb-type lectin domain"/>
    <property type="match status" value="1"/>
</dbReference>
<feature type="signal peptide" evidence="4">
    <location>
        <begin position="1"/>
        <end position="26"/>
    </location>
</feature>
<name>A0A8X8W7D4_SALSN</name>
<reference evidence="6" key="2">
    <citation type="submission" date="2020-08" db="EMBL/GenBank/DDBJ databases">
        <title>Plant Genome Project.</title>
        <authorList>
            <person name="Zhang R.-G."/>
        </authorList>
    </citation>
    <scope>NUCLEOTIDE SEQUENCE</scope>
    <source>
        <strain evidence="6">Huo1</strain>
        <tissue evidence="6">Leaf</tissue>
    </source>
</reference>
<evidence type="ECO:0000313" key="7">
    <source>
        <dbReference type="Proteomes" id="UP000298416"/>
    </source>
</evidence>
<sequence>MQSPKVSLASTLLLISLHCLAIQVSSIDTLRQGENLNSTSQLISNNGAFSLRFYTPPNSNSTYLALWFTGRSRLSSPVWIGNRRNPIPTNSNPTLTLGARGQLTITHDDGGAPIDLYAGRSSEVENVTATLTDTGNFLVNSNGPAGLFWHSFDQPSDTLLGGMRLGVERSIKRNWTLTSWAAENDPAPGAYSMEWDSSSRNLVVRRRGAAIWRSGELKYYRDEAGQSRAEFENVGIGRDVFNFNFNFTAEEEEEYVMFTVLPFPGSPARVLSGWRLESDGDIVDVDRSMFLARPDAAAEQPAPPPDSAAAGLRAWAFFAFAAVVLDLVLFVI</sequence>
<dbReference type="InterPro" id="IPR001480">
    <property type="entry name" value="Bulb-type_lectin_dom"/>
</dbReference>
<dbReference type="SUPFAM" id="SSF51110">
    <property type="entry name" value="alpha-D-mannose-specific plant lectins"/>
    <property type="match status" value="1"/>
</dbReference>
<dbReference type="PROSITE" id="PS50927">
    <property type="entry name" value="BULB_LECTIN"/>
    <property type="match status" value="1"/>
</dbReference>
<keyword evidence="3" id="KW-1133">Transmembrane helix</keyword>
<feature type="domain" description="Bulb-type lectin" evidence="5">
    <location>
        <begin position="27"/>
        <end position="152"/>
    </location>
</feature>
<evidence type="ECO:0000256" key="2">
    <source>
        <dbReference type="ARBA" id="ARBA00023180"/>
    </source>
</evidence>
<dbReference type="InterPro" id="IPR036426">
    <property type="entry name" value="Bulb-type_lectin_dom_sf"/>
</dbReference>
<gene>
    <name evidence="6" type="ORF">SASPL_151173</name>
</gene>
<comment type="caution">
    <text evidence="6">The sequence shown here is derived from an EMBL/GenBank/DDBJ whole genome shotgun (WGS) entry which is preliminary data.</text>
</comment>
<evidence type="ECO:0000256" key="4">
    <source>
        <dbReference type="SAM" id="SignalP"/>
    </source>
</evidence>
<dbReference type="PANTHER" id="PTHR32444:SF128">
    <property type="entry name" value="CURCULIN-LIKE (MANNOSE-BINDING) LECTIN FAMILY PROTEIN"/>
    <property type="match status" value="1"/>
</dbReference>
<keyword evidence="2" id="KW-0325">Glycoprotein</keyword>
<keyword evidence="3" id="KW-0472">Membrane</keyword>
<dbReference type="Proteomes" id="UP000298416">
    <property type="component" value="Unassembled WGS sequence"/>
</dbReference>
<dbReference type="PANTHER" id="PTHR32444">
    <property type="entry name" value="BULB-TYPE LECTIN DOMAIN-CONTAINING PROTEIN"/>
    <property type="match status" value="1"/>
</dbReference>
<dbReference type="EMBL" id="PNBA02000020">
    <property type="protein sequence ID" value="KAG6389700.1"/>
    <property type="molecule type" value="Genomic_DNA"/>
</dbReference>
<keyword evidence="3" id="KW-0812">Transmembrane</keyword>
<dbReference type="SMART" id="SM00108">
    <property type="entry name" value="B_lectin"/>
    <property type="match status" value="1"/>
</dbReference>